<evidence type="ECO:0000313" key="4">
    <source>
        <dbReference type="Proteomes" id="UP000237347"/>
    </source>
</evidence>
<dbReference type="AlphaFoldDB" id="A0AAW0L3M8"/>
<evidence type="ECO:0000256" key="2">
    <source>
        <dbReference type="SAM" id="Phobius"/>
    </source>
</evidence>
<proteinExistence type="predicted"/>
<keyword evidence="2" id="KW-0812">Transmembrane</keyword>
<dbReference type="Proteomes" id="UP000237347">
    <property type="component" value="Unassembled WGS sequence"/>
</dbReference>
<dbReference type="EMBL" id="PKMF04000177">
    <property type="protein sequence ID" value="KAK7844941.1"/>
    <property type="molecule type" value="Genomic_DNA"/>
</dbReference>
<gene>
    <name evidence="3" type="ORF">CFP56_010144</name>
</gene>
<name>A0AAW0L3M8_QUESU</name>
<evidence type="ECO:0000313" key="3">
    <source>
        <dbReference type="EMBL" id="KAK7844941.1"/>
    </source>
</evidence>
<feature type="transmembrane region" description="Helical" evidence="2">
    <location>
        <begin position="83"/>
        <end position="103"/>
    </location>
</feature>
<sequence length="303" mass="34483">TKTQSKYSNHENNLSHKPNEIRTIKAKRRERSIWAAWWWRGGQAAVVAEQIDDEALTGVKDLRGSFIVVLHAPVLYLSEWTSITWAIGLAVAAPILGSISFSLDHGDQQILIAAAATATGAIFCLPAGFFKTVWIFLPYITGIVAALSVATACHTRHLGLMLRRFTSPTHQQQQRRIPIRTAVNQVRHVSSRERKKRRKPMTPVTSKIKKTKMKSFKSRFRVMNDGNIRRWKEGKRHNAHLKNLWDFCRLTRFDCKPGPQKPYNQSVKTTSECLSKKSKRRLRQPGIVPAAYAKVMKKLNFCG</sequence>
<reference evidence="3 4" key="1">
    <citation type="journal article" date="2018" name="Sci. Data">
        <title>The draft genome sequence of cork oak.</title>
        <authorList>
            <person name="Ramos A.M."/>
            <person name="Usie A."/>
            <person name="Barbosa P."/>
            <person name="Barros P.M."/>
            <person name="Capote T."/>
            <person name="Chaves I."/>
            <person name="Simoes F."/>
            <person name="Abreu I."/>
            <person name="Carrasquinho I."/>
            <person name="Faro C."/>
            <person name="Guimaraes J.B."/>
            <person name="Mendonca D."/>
            <person name="Nobrega F."/>
            <person name="Rodrigues L."/>
            <person name="Saibo N.J.M."/>
            <person name="Varela M.C."/>
            <person name="Egas C."/>
            <person name="Matos J."/>
            <person name="Miguel C.M."/>
            <person name="Oliveira M.M."/>
            <person name="Ricardo C.P."/>
            <person name="Goncalves S."/>
        </authorList>
    </citation>
    <scope>NUCLEOTIDE SEQUENCE [LARGE SCALE GENOMIC DNA]</scope>
    <source>
        <strain evidence="4">cv. HL8</strain>
    </source>
</reference>
<feature type="non-terminal residue" evidence="3">
    <location>
        <position position="1"/>
    </location>
</feature>
<dbReference type="PANTHER" id="PTHR36400">
    <property type="entry name" value="RIBOSOMAL PROTEIN L35"/>
    <property type="match status" value="1"/>
</dbReference>
<accession>A0AAW0L3M8</accession>
<protein>
    <submittedName>
        <fullName evidence="3">Uncharacterized protein</fullName>
    </submittedName>
</protein>
<feature type="transmembrane region" description="Helical" evidence="2">
    <location>
        <begin position="110"/>
        <end position="130"/>
    </location>
</feature>
<keyword evidence="2" id="KW-1133">Transmembrane helix</keyword>
<keyword evidence="4" id="KW-1185">Reference proteome</keyword>
<feature type="region of interest" description="Disordered" evidence="1">
    <location>
        <begin position="187"/>
        <end position="207"/>
    </location>
</feature>
<keyword evidence="2" id="KW-0472">Membrane</keyword>
<feature type="transmembrane region" description="Helical" evidence="2">
    <location>
        <begin position="136"/>
        <end position="155"/>
    </location>
</feature>
<comment type="caution">
    <text evidence="3">The sequence shown here is derived from an EMBL/GenBank/DDBJ whole genome shotgun (WGS) entry which is preliminary data.</text>
</comment>
<dbReference type="PANTHER" id="PTHR36400:SF1">
    <property type="entry name" value="RIBOSOMAL PROTEIN L35"/>
    <property type="match status" value="1"/>
</dbReference>
<evidence type="ECO:0000256" key="1">
    <source>
        <dbReference type="SAM" id="MobiDB-lite"/>
    </source>
</evidence>
<organism evidence="3 4">
    <name type="scientific">Quercus suber</name>
    <name type="common">Cork oak</name>
    <dbReference type="NCBI Taxonomy" id="58331"/>
    <lineage>
        <taxon>Eukaryota</taxon>
        <taxon>Viridiplantae</taxon>
        <taxon>Streptophyta</taxon>
        <taxon>Embryophyta</taxon>
        <taxon>Tracheophyta</taxon>
        <taxon>Spermatophyta</taxon>
        <taxon>Magnoliopsida</taxon>
        <taxon>eudicotyledons</taxon>
        <taxon>Gunneridae</taxon>
        <taxon>Pentapetalae</taxon>
        <taxon>rosids</taxon>
        <taxon>fabids</taxon>
        <taxon>Fagales</taxon>
        <taxon>Fagaceae</taxon>
        <taxon>Quercus</taxon>
    </lineage>
</organism>